<dbReference type="RefSeq" id="XP_023172357.2">
    <property type="nucleotide sequence ID" value="XM_023316589.2"/>
</dbReference>
<comment type="similarity">
    <text evidence="2">Belongs to the peptidase C26 family.</text>
</comment>
<dbReference type="GO" id="GO:0005773">
    <property type="term" value="C:vacuole"/>
    <property type="evidence" value="ECO:0007669"/>
    <property type="project" value="TreeGrafter"/>
</dbReference>
<dbReference type="EC" id="3.4.19.9" evidence="3 8"/>
<dbReference type="GO" id="GO:0046900">
    <property type="term" value="P:tetrahydrofolylpolyglutamate metabolic process"/>
    <property type="evidence" value="ECO:0007669"/>
    <property type="project" value="TreeGrafter"/>
</dbReference>
<evidence type="ECO:0000256" key="3">
    <source>
        <dbReference type="ARBA" id="ARBA00012886"/>
    </source>
</evidence>
<dbReference type="PANTHER" id="PTHR11315:SF0">
    <property type="entry name" value="FOLATE GAMMA-GLUTAMYL HYDROLASE"/>
    <property type="match status" value="1"/>
</dbReference>
<dbReference type="InterPro" id="IPR029062">
    <property type="entry name" value="Class_I_gatase-like"/>
</dbReference>
<dbReference type="GeneID" id="111600478"/>
<evidence type="ECO:0000256" key="8">
    <source>
        <dbReference type="PROSITE-ProRule" id="PRU00607"/>
    </source>
</evidence>
<reference evidence="10" key="1">
    <citation type="submission" date="2025-08" db="UniProtKB">
        <authorList>
            <consortium name="RefSeq"/>
        </authorList>
    </citation>
    <scope>IDENTIFICATION</scope>
    <source>
        <strain evidence="10">15085-1641.00</strain>
        <tissue evidence="10">Whole body</tissue>
    </source>
</reference>
<dbReference type="Gene3D" id="3.40.50.880">
    <property type="match status" value="1"/>
</dbReference>
<dbReference type="Proteomes" id="UP000504633">
    <property type="component" value="Unplaced"/>
</dbReference>
<keyword evidence="4" id="KW-0964">Secreted</keyword>
<dbReference type="GO" id="GO:0034722">
    <property type="term" value="F:gamma-glutamyl-peptidase activity"/>
    <property type="evidence" value="ECO:0007669"/>
    <property type="project" value="UniProtKB-UniRule"/>
</dbReference>
<accession>A0A6J1LVY0</accession>
<dbReference type="PROSITE" id="PS51273">
    <property type="entry name" value="GATASE_TYPE_1"/>
    <property type="match status" value="1"/>
</dbReference>
<dbReference type="SUPFAM" id="SSF52317">
    <property type="entry name" value="Class I glutamine amidotransferase-like"/>
    <property type="match status" value="1"/>
</dbReference>
<evidence type="ECO:0000256" key="2">
    <source>
        <dbReference type="ARBA" id="ARBA00011083"/>
    </source>
</evidence>
<comment type="subcellular location">
    <subcellularLocation>
        <location evidence="1">Secreted</location>
        <location evidence="1">Extracellular space</location>
    </subcellularLocation>
</comment>
<feature type="active site" description="Nucleophile" evidence="7 8">
    <location>
        <position position="138"/>
    </location>
</feature>
<organism evidence="9 10">
    <name type="scientific">Drosophila hydei</name>
    <name type="common">Fruit fly</name>
    <dbReference type="NCBI Taxonomy" id="7224"/>
    <lineage>
        <taxon>Eukaryota</taxon>
        <taxon>Metazoa</taxon>
        <taxon>Ecdysozoa</taxon>
        <taxon>Arthropoda</taxon>
        <taxon>Hexapoda</taxon>
        <taxon>Insecta</taxon>
        <taxon>Pterygota</taxon>
        <taxon>Neoptera</taxon>
        <taxon>Endopterygota</taxon>
        <taxon>Diptera</taxon>
        <taxon>Brachycera</taxon>
        <taxon>Muscomorpha</taxon>
        <taxon>Ephydroidea</taxon>
        <taxon>Drosophilidae</taxon>
        <taxon>Drosophila</taxon>
    </lineage>
</organism>
<dbReference type="InterPro" id="IPR015527">
    <property type="entry name" value="Pept_C26_g-glut_hydrolase"/>
</dbReference>
<dbReference type="AlphaFoldDB" id="A0A6J1LVY0"/>
<feature type="active site" evidence="8">
    <location>
        <position position="246"/>
    </location>
</feature>
<dbReference type="PANTHER" id="PTHR11315">
    <property type="entry name" value="PROTEASE FAMILY C26 GAMMA-GLUTAMYL HYDROLASE"/>
    <property type="match status" value="1"/>
</dbReference>
<evidence type="ECO:0000256" key="5">
    <source>
        <dbReference type="ARBA" id="ARBA00022729"/>
    </source>
</evidence>
<evidence type="ECO:0000313" key="9">
    <source>
        <dbReference type="Proteomes" id="UP000504633"/>
    </source>
</evidence>
<protein>
    <recommendedName>
        <fullName evidence="3 8">folate gamma-glutamyl hydrolase</fullName>
        <ecNumber evidence="3 8">3.4.19.9</ecNumber>
    </recommendedName>
</protein>
<evidence type="ECO:0000256" key="1">
    <source>
        <dbReference type="ARBA" id="ARBA00004239"/>
    </source>
</evidence>
<dbReference type="Pfam" id="PF07722">
    <property type="entry name" value="Peptidase_C26"/>
    <property type="match status" value="1"/>
</dbReference>
<dbReference type="PROSITE" id="PS51275">
    <property type="entry name" value="PEPTIDASE_C26_GGH"/>
    <property type="match status" value="1"/>
</dbReference>
<evidence type="ECO:0000256" key="4">
    <source>
        <dbReference type="ARBA" id="ARBA00022525"/>
    </source>
</evidence>
<evidence type="ECO:0000313" key="10">
    <source>
        <dbReference type="RefSeq" id="XP_023172357.2"/>
    </source>
</evidence>
<name>A0A6J1LVY0_DROHY</name>
<keyword evidence="9" id="KW-1185">Reference proteome</keyword>
<evidence type="ECO:0000256" key="6">
    <source>
        <dbReference type="ARBA" id="ARBA00022801"/>
    </source>
</evidence>
<sequence>MQPKVGLGQERDDLKLRQRPTSIGIVCMDLAQSLDAIFGAGHSWHSYLPTSYVKHLEASGALVIPIWIGRDRTYYVSMMHLVNGVLLPGGAVYLDDEDKPATDNPRLTNECVKTIEYIYELALERNEAGNCFPIWGICLGFQLMMKNAARQMKRTKCGKIFNALPLELTADYRQSKIFSGLAPELHELLESEPFACHQHKYCITEKSLGAAADDWRVLATRKSANDEIFITLIEHKRFPFYGCQFHPERAAYEKLVERKDPCSKSHTETCIQLNQHFANFFVTVCGQNSNRFANEEQLARHLISNWNPESCGEYGDVNWREVYLFSKDVDYPKAVAN</sequence>
<evidence type="ECO:0000256" key="7">
    <source>
        <dbReference type="PIRSR" id="PIRSR615527-1"/>
    </source>
</evidence>
<keyword evidence="6 8" id="KW-0378">Hydrolase</keyword>
<dbReference type="GO" id="GO:0005576">
    <property type="term" value="C:extracellular region"/>
    <property type="evidence" value="ECO:0007669"/>
    <property type="project" value="UniProtKB-SubCell"/>
</dbReference>
<gene>
    <name evidence="10" type="primary">LOC111600478</name>
</gene>
<proteinExistence type="inferred from homology"/>
<keyword evidence="5" id="KW-0732">Signal</keyword>
<feature type="active site" description="Proton donor" evidence="7">
    <location>
        <position position="246"/>
    </location>
</feature>
<dbReference type="OrthoDB" id="64220at2759"/>
<comment type="catalytic activity">
    <reaction evidence="8">
        <text>(6S)-5,6,7,8-tetrahydrofolyl-(gamma-L-Glu)(n) + (n-1) H2O = (6S)-5,6,7,8-tetrahydrofolate + (n-1) L-glutamate</text>
        <dbReference type="Rhea" id="RHEA:56784"/>
        <dbReference type="Rhea" id="RHEA-COMP:14738"/>
        <dbReference type="ChEBI" id="CHEBI:15377"/>
        <dbReference type="ChEBI" id="CHEBI:29985"/>
        <dbReference type="ChEBI" id="CHEBI:57453"/>
        <dbReference type="ChEBI" id="CHEBI:141005"/>
        <dbReference type="EC" id="3.4.19.9"/>
    </reaction>
</comment>
<dbReference type="InterPro" id="IPR011697">
    <property type="entry name" value="Peptidase_C26"/>
</dbReference>